<gene>
    <name evidence="1" type="ORF">LCGC14_2728200</name>
</gene>
<organism evidence="1">
    <name type="scientific">marine sediment metagenome</name>
    <dbReference type="NCBI Taxonomy" id="412755"/>
    <lineage>
        <taxon>unclassified sequences</taxon>
        <taxon>metagenomes</taxon>
        <taxon>ecological metagenomes</taxon>
    </lineage>
</organism>
<comment type="caution">
    <text evidence="1">The sequence shown here is derived from an EMBL/GenBank/DDBJ whole genome shotgun (WGS) entry which is preliminary data.</text>
</comment>
<reference evidence="1" key="1">
    <citation type="journal article" date="2015" name="Nature">
        <title>Complex archaea that bridge the gap between prokaryotes and eukaryotes.</title>
        <authorList>
            <person name="Spang A."/>
            <person name="Saw J.H."/>
            <person name="Jorgensen S.L."/>
            <person name="Zaremba-Niedzwiedzka K."/>
            <person name="Martijn J."/>
            <person name="Lind A.E."/>
            <person name="van Eijk R."/>
            <person name="Schleper C."/>
            <person name="Guy L."/>
            <person name="Ettema T.J."/>
        </authorList>
    </citation>
    <scope>NUCLEOTIDE SEQUENCE</scope>
</reference>
<dbReference type="AlphaFoldDB" id="A0A0F9BH57"/>
<name>A0A0F9BH57_9ZZZZ</name>
<accession>A0A0F9BH57</accession>
<sequence>MPFENILGFEHGLVNRPDPRTIKL</sequence>
<feature type="non-terminal residue" evidence="1">
    <location>
        <position position="24"/>
    </location>
</feature>
<protein>
    <submittedName>
        <fullName evidence="1">Uncharacterized protein</fullName>
    </submittedName>
</protein>
<proteinExistence type="predicted"/>
<dbReference type="EMBL" id="LAZR01049317">
    <property type="protein sequence ID" value="KKK89929.1"/>
    <property type="molecule type" value="Genomic_DNA"/>
</dbReference>
<evidence type="ECO:0000313" key="1">
    <source>
        <dbReference type="EMBL" id="KKK89929.1"/>
    </source>
</evidence>